<accession>A0A0G4G2F0</accession>
<dbReference type="InParanoid" id="A0A0G4G2F0"/>
<sequence length="152" mass="17159">MDKCILFVCYCSCCAPASSPVSHHYFAYVTGAPLYAMMWDRYGEYVVERTIEIAFGQAHRGRIGPCDANTTHTWTLCSDCSHSVRRLLISTRRVDMTWCCFHDICCWLYRSCALFFPTLNGPSLGAHASVPKPFAEDVTQTQNEGRQQSLQA</sequence>
<protein>
    <submittedName>
        <fullName evidence="1">Uncharacterized protein</fullName>
    </submittedName>
</protein>
<proteinExistence type="predicted"/>
<evidence type="ECO:0000313" key="1">
    <source>
        <dbReference type="EMBL" id="CEM22420.1"/>
    </source>
</evidence>
<reference evidence="1 2" key="1">
    <citation type="submission" date="2014-11" db="EMBL/GenBank/DDBJ databases">
        <authorList>
            <person name="Zhu J."/>
            <person name="Qi W."/>
            <person name="Song R."/>
        </authorList>
    </citation>
    <scope>NUCLEOTIDE SEQUENCE [LARGE SCALE GENOMIC DNA]</scope>
</reference>
<dbReference type="VEuPathDB" id="CryptoDB:Vbra_16760"/>
<dbReference type="Proteomes" id="UP000041254">
    <property type="component" value="Unassembled WGS sequence"/>
</dbReference>
<keyword evidence="2" id="KW-1185">Reference proteome</keyword>
<name>A0A0G4G2F0_VITBC</name>
<organism evidence="1 2">
    <name type="scientific">Vitrella brassicaformis (strain CCMP3155)</name>
    <dbReference type="NCBI Taxonomy" id="1169540"/>
    <lineage>
        <taxon>Eukaryota</taxon>
        <taxon>Sar</taxon>
        <taxon>Alveolata</taxon>
        <taxon>Colpodellida</taxon>
        <taxon>Vitrellaceae</taxon>
        <taxon>Vitrella</taxon>
    </lineage>
</organism>
<dbReference type="EMBL" id="CDMY01000553">
    <property type="protein sequence ID" value="CEM22420.1"/>
    <property type="molecule type" value="Genomic_DNA"/>
</dbReference>
<evidence type="ECO:0000313" key="2">
    <source>
        <dbReference type="Proteomes" id="UP000041254"/>
    </source>
</evidence>
<dbReference type="AlphaFoldDB" id="A0A0G4G2F0"/>
<gene>
    <name evidence="1" type="ORF">Vbra_16760</name>
</gene>